<keyword evidence="5" id="KW-0521">NADP</keyword>
<keyword evidence="4" id="KW-0819">tRNA processing</keyword>
<dbReference type="AlphaFoldDB" id="A0A1V9ZPT4"/>
<dbReference type="SUPFAM" id="SSF51395">
    <property type="entry name" value="FMN-linked oxidoreductases"/>
    <property type="match status" value="1"/>
</dbReference>
<keyword evidence="2" id="KW-0285">Flavoprotein</keyword>
<evidence type="ECO:0000256" key="5">
    <source>
        <dbReference type="ARBA" id="ARBA00022857"/>
    </source>
</evidence>
<comment type="catalytic activity">
    <reaction evidence="13">
        <text>5,6-dihydrouridine(17) in tRNA + NADP(+) = uridine(17) in tRNA + NADPH + H(+)</text>
        <dbReference type="Rhea" id="RHEA:53368"/>
        <dbReference type="Rhea" id="RHEA-COMP:13541"/>
        <dbReference type="Rhea" id="RHEA-COMP:13542"/>
        <dbReference type="ChEBI" id="CHEBI:15378"/>
        <dbReference type="ChEBI" id="CHEBI:57783"/>
        <dbReference type="ChEBI" id="CHEBI:58349"/>
        <dbReference type="ChEBI" id="CHEBI:65315"/>
        <dbReference type="ChEBI" id="CHEBI:74443"/>
        <dbReference type="EC" id="1.3.1.88"/>
    </reaction>
    <physiologicalReaction direction="right-to-left" evidence="13">
        <dbReference type="Rhea" id="RHEA:53370"/>
    </physiologicalReaction>
</comment>
<evidence type="ECO:0000256" key="7">
    <source>
        <dbReference type="ARBA" id="ARBA00023027"/>
    </source>
</evidence>
<gene>
    <name evidence="15" type="ORF">THRCLA_06323</name>
</gene>
<dbReference type="Gene3D" id="3.20.20.70">
    <property type="entry name" value="Aldolase class I"/>
    <property type="match status" value="1"/>
</dbReference>
<proteinExistence type="inferred from homology"/>
<reference evidence="15 16" key="1">
    <citation type="journal article" date="2014" name="Genome Biol. Evol.">
        <title>The secreted proteins of Achlya hypogyna and Thraustotheca clavata identify the ancestral oomycete secretome and reveal gene acquisitions by horizontal gene transfer.</title>
        <authorList>
            <person name="Misner I."/>
            <person name="Blouin N."/>
            <person name="Leonard G."/>
            <person name="Richards T.A."/>
            <person name="Lane C.E."/>
        </authorList>
    </citation>
    <scope>NUCLEOTIDE SEQUENCE [LARGE SCALE GENOMIC DNA]</scope>
    <source>
        <strain evidence="15 16">ATCC 34112</strain>
    </source>
</reference>
<dbReference type="GO" id="GO:0017150">
    <property type="term" value="F:tRNA dihydrouridine synthase activity"/>
    <property type="evidence" value="ECO:0007669"/>
    <property type="project" value="InterPro"/>
</dbReference>
<dbReference type="PANTHER" id="PTHR11082">
    <property type="entry name" value="TRNA-DIHYDROURIDINE SYNTHASE"/>
    <property type="match status" value="1"/>
</dbReference>
<evidence type="ECO:0000256" key="4">
    <source>
        <dbReference type="ARBA" id="ARBA00022694"/>
    </source>
</evidence>
<dbReference type="GO" id="GO:0050660">
    <property type="term" value="F:flavin adenine dinucleotide binding"/>
    <property type="evidence" value="ECO:0007669"/>
    <property type="project" value="InterPro"/>
</dbReference>
<evidence type="ECO:0000256" key="13">
    <source>
        <dbReference type="ARBA" id="ARBA00049467"/>
    </source>
</evidence>
<comment type="similarity">
    <text evidence="8">Belongs to the Dus family. Dus1 subfamily.</text>
</comment>
<keyword evidence="16" id="KW-1185">Reference proteome</keyword>
<dbReference type="PANTHER" id="PTHR11082:SF5">
    <property type="entry name" value="TRNA-DIHYDROURIDINE(16_17) SYNTHASE [NAD(P)(+)]-LIKE"/>
    <property type="match status" value="1"/>
</dbReference>
<dbReference type="Proteomes" id="UP000243217">
    <property type="component" value="Unassembled WGS sequence"/>
</dbReference>
<dbReference type="InterPro" id="IPR035587">
    <property type="entry name" value="DUS-like_FMN-bd"/>
</dbReference>
<protein>
    <recommendedName>
        <fullName evidence="9">tRNA-dihydrouridine(16/17) synthase [NAD(P)(+)]</fullName>
        <ecNumber evidence="9">1.3.1.88</ecNumber>
    </recommendedName>
</protein>
<evidence type="ECO:0000256" key="6">
    <source>
        <dbReference type="ARBA" id="ARBA00023002"/>
    </source>
</evidence>
<dbReference type="OrthoDB" id="272303at2759"/>
<organism evidence="15 16">
    <name type="scientific">Thraustotheca clavata</name>
    <dbReference type="NCBI Taxonomy" id="74557"/>
    <lineage>
        <taxon>Eukaryota</taxon>
        <taxon>Sar</taxon>
        <taxon>Stramenopiles</taxon>
        <taxon>Oomycota</taxon>
        <taxon>Saprolegniomycetes</taxon>
        <taxon>Saprolegniales</taxon>
        <taxon>Achlyaceae</taxon>
        <taxon>Thraustotheca</taxon>
    </lineage>
</organism>
<keyword evidence="3" id="KW-0288">FMN</keyword>
<dbReference type="CDD" id="cd02801">
    <property type="entry name" value="DUS_like_FMN"/>
    <property type="match status" value="1"/>
</dbReference>
<comment type="caution">
    <text evidence="15">The sequence shown here is derived from an EMBL/GenBank/DDBJ whole genome shotgun (WGS) entry which is preliminary data.</text>
</comment>
<comment type="catalytic activity">
    <reaction evidence="11">
        <text>5,6-dihydrouridine(16) in tRNA + NADP(+) = uridine(16) in tRNA + NADPH + H(+)</text>
        <dbReference type="Rhea" id="RHEA:53376"/>
        <dbReference type="Rhea" id="RHEA-COMP:13543"/>
        <dbReference type="Rhea" id="RHEA-COMP:13544"/>
        <dbReference type="ChEBI" id="CHEBI:15378"/>
        <dbReference type="ChEBI" id="CHEBI:57783"/>
        <dbReference type="ChEBI" id="CHEBI:58349"/>
        <dbReference type="ChEBI" id="CHEBI:65315"/>
        <dbReference type="ChEBI" id="CHEBI:74443"/>
        <dbReference type="EC" id="1.3.1.88"/>
    </reaction>
    <physiologicalReaction direction="right-to-left" evidence="11">
        <dbReference type="Rhea" id="RHEA:53378"/>
    </physiologicalReaction>
</comment>
<evidence type="ECO:0000256" key="1">
    <source>
        <dbReference type="ARBA" id="ARBA00001917"/>
    </source>
</evidence>
<sequence length="366" mass="41114">MNLFWSDIGCPKYVLSPMVDQSEYAFRQLCRRYGAELCYTPMLHAKVFVSETTYQSQHLDIMPDEGPTIVQFAGDDPKTLLEAAKLVENVAAAVDLNLGCPQPIARKGHYGSFLLRETDTIVNILQLWKQHLSIPTTCKIRIIDKGGVDPQSRGLQATLRLVDQLEAAGISALTVHGRNRTMNGKKTGKADWDAIAAIKQRLSIPVIANGNIECFDDISRCLQATGADAVMSSEAILENPALFSNQTVDPFQLVHEYLDLAQVSPFAGINFHRVEKAHVVRMLHAPMRQITHTTKSLDPTKLISQCQCISELLNAVVILQEAYKNVPITSKLRNDTWYRRHRVEEDRSIRKEIQRQWLAGGLRLTR</sequence>
<keyword evidence="6" id="KW-0560">Oxidoreductase</keyword>
<dbReference type="InterPro" id="IPR013785">
    <property type="entry name" value="Aldolase_TIM"/>
</dbReference>
<keyword evidence="7" id="KW-0520">NAD</keyword>
<evidence type="ECO:0000313" key="15">
    <source>
        <dbReference type="EMBL" id="OQR99979.1"/>
    </source>
</evidence>
<comment type="cofactor">
    <cofactor evidence="1">
        <name>FMN</name>
        <dbReference type="ChEBI" id="CHEBI:58210"/>
    </cofactor>
</comment>
<dbReference type="Pfam" id="PF01207">
    <property type="entry name" value="Dus"/>
    <property type="match status" value="1"/>
</dbReference>
<evidence type="ECO:0000256" key="2">
    <source>
        <dbReference type="ARBA" id="ARBA00022630"/>
    </source>
</evidence>
<dbReference type="PROSITE" id="PS01136">
    <property type="entry name" value="UPF0034"/>
    <property type="match status" value="1"/>
</dbReference>
<evidence type="ECO:0000256" key="3">
    <source>
        <dbReference type="ARBA" id="ARBA00022643"/>
    </source>
</evidence>
<dbReference type="InterPro" id="IPR018517">
    <property type="entry name" value="tRNA_hU_synthase_CS"/>
</dbReference>
<comment type="catalytic activity">
    <reaction evidence="12">
        <text>5,6-dihydrouridine(16) in tRNA + NAD(+) = uridine(16) in tRNA + NADH + H(+)</text>
        <dbReference type="Rhea" id="RHEA:53380"/>
        <dbReference type="Rhea" id="RHEA-COMP:13543"/>
        <dbReference type="Rhea" id="RHEA-COMP:13544"/>
        <dbReference type="ChEBI" id="CHEBI:15378"/>
        <dbReference type="ChEBI" id="CHEBI:57540"/>
        <dbReference type="ChEBI" id="CHEBI:57945"/>
        <dbReference type="ChEBI" id="CHEBI:65315"/>
        <dbReference type="ChEBI" id="CHEBI:74443"/>
        <dbReference type="EC" id="1.3.1.88"/>
    </reaction>
    <physiologicalReaction direction="right-to-left" evidence="12">
        <dbReference type="Rhea" id="RHEA:53382"/>
    </physiologicalReaction>
</comment>
<evidence type="ECO:0000256" key="12">
    <source>
        <dbReference type="ARBA" id="ARBA00048934"/>
    </source>
</evidence>
<evidence type="ECO:0000256" key="8">
    <source>
        <dbReference type="ARBA" id="ARBA00038313"/>
    </source>
</evidence>
<evidence type="ECO:0000256" key="9">
    <source>
        <dbReference type="ARBA" id="ARBA00038890"/>
    </source>
</evidence>
<evidence type="ECO:0000313" key="16">
    <source>
        <dbReference type="Proteomes" id="UP000243217"/>
    </source>
</evidence>
<evidence type="ECO:0000256" key="10">
    <source>
        <dbReference type="ARBA" id="ARBA00047287"/>
    </source>
</evidence>
<evidence type="ECO:0000256" key="11">
    <source>
        <dbReference type="ARBA" id="ARBA00047652"/>
    </source>
</evidence>
<feature type="domain" description="DUS-like FMN-binding" evidence="14">
    <location>
        <begin position="15"/>
        <end position="250"/>
    </location>
</feature>
<dbReference type="STRING" id="74557.A0A1V9ZPT4"/>
<dbReference type="EMBL" id="JNBS01001771">
    <property type="protein sequence ID" value="OQR99979.1"/>
    <property type="molecule type" value="Genomic_DNA"/>
</dbReference>
<evidence type="ECO:0000259" key="14">
    <source>
        <dbReference type="Pfam" id="PF01207"/>
    </source>
</evidence>
<dbReference type="EC" id="1.3.1.88" evidence="9"/>
<name>A0A1V9ZPT4_9STRA</name>
<comment type="catalytic activity">
    <reaction evidence="10">
        <text>5,6-dihydrouridine(17) in tRNA + NAD(+) = uridine(17) in tRNA + NADH + H(+)</text>
        <dbReference type="Rhea" id="RHEA:53372"/>
        <dbReference type="Rhea" id="RHEA-COMP:13541"/>
        <dbReference type="Rhea" id="RHEA-COMP:13542"/>
        <dbReference type="ChEBI" id="CHEBI:15378"/>
        <dbReference type="ChEBI" id="CHEBI:57540"/>
        <dbReference type="ChEBI" id="CHEBI:57945"/>
        <dbReference type="ChEBI" id="CHEBI:65315"/>
        <dbReference type="ChEBI" id="CHEBI:74443"/>
        <dbReference type="EC" id="1.3.1.88"/>
    </reaction>
    <physiologicalReaction direction="right-to-left" evidence="10">
        <dbReference type="Rhea" id="RHEA:53374"/>
    </physiologicalReaction>
</comment>
<accession>A0A1V9ZPT4</accession>